<proteinExistence type="predicted"/>
<dbReference type="EMBL" id="HG529850">
    <property type="protein sequence ID" value="CDI57109.1"/>
    <property type="molecule type" value="Genomic_DNA"/>
</dbReference>
<protein>
    <submittedName>
        <fullName evidence="1">Uncharacterized protein</fullName>
    </submittedName>
</protein>
<organism evidence="1">
    <name type="scientific">Melanopsichium pennsylvanicum 4</name>
    <dbReference type="NCBI Taxonomy" id="1398559"/>
    <lineage>
        <taxon>Eukaryota</taxon>
        <taxon>Fungi</taxon>
        <taxon>Dikarya</taxon>
        <taxon>Basidiomycota</taxon>
        <taxon>Ustilaginomycotina</taxon>
        <taxon>Ustilaginomycetes</taxon>
        <taxon>Ustilaginales</taxon>
        <taxon>Ustilaginaceae</taxon>
        <taxon>Melanopsichium</taxon>
    </lineage>
</organism>
<name>A0A077REJ9_9BASI</name>
<reference evidence="1" key="1">
    <citation type="journal article" date="2014" name="Genome Biol. Evol.">
        <title>Gene Loss Rather Than Gene Gain Is Associated with a Host Jump from Monocots to Dicots in the Smut Fungus Melanopsichium pennsylvanicum.</title>
        <authorList>
            <person name="Sharma R."/>
            <person name="Mishra B."/>
            <person name="Runge F."/>
            <person name="Thines M."/>
        </authorList>
    </citation>
    <scope>NUCLEOTIDE SEQUENCE</scope>
    <source>
        <strain evidence="1">4</strain>
    </source>
</reference>
<accession>A0A077REJ9</accession>
<evidence type="ECO:0000313" key="1">
    <source>
        <dbReference type="EMBL" id="CDI57109.1"/>
    </source>
</evidence>
<dbReference type="AlphaFoldDB" id="A0A077REJ9"/>
<sequence length="30" mass="2995">MASGDRGFVADLVANWIAQFAGKSGAAAVN</sequence>